<gene>
    <name evidence="1" type="ORF">GCM10008119_09800</name>
</gene>
<name>A0ABQ2BFS1_9SPHI</name>
<dbReference type="RefSeq" id="WP_188412139.1">
    <property type="nucleotide sequence ID" value="NZ_BMDJ01000002.1"/>
</dbReference>
<sequence length="200" mass="23397">MIFDQLTLTILWTLTIGYILWNKYVAPTSTDDNEPLENETDGEFYTRIQDEINQLLLRQKFTFFYNDETKLFSFGLRRSDGTLANFQIGLEYNSGSRLVIFSGKFNPYPIPKLKVDRIGELVNRINLKLSANVLVLDYEKRIVLGRMIYKVGSQNLDEALFNYHYEQFSSVFLSTKMQKTFTGTLERKDDSIQQIIRNLN</sequence>
<proteinExistence type="predicted"/>
<keyword evidence="2" id="KW-1185">Reference proteome</keyword>
<dbReference type="EMBL" id="BMDJ01000002">
    <property type="protein sequence ID" value="GGI23866.1"/>
    <property type="molecule type" value="Genomic_DNA"/>
</dbReference>
<dbReference type="Proteomes" id="UP000645390">
    <property type="component" value="Unassembled WGS sequence"/>
</dbReference>
<evidence type="ECO:0000313" key="1">
    <source>
        <dbReference type="EMBL" id="GGI23866.1"/>
    </source>
</evidence>
<accession>A0ABQ2BFS1</accession>
<protein>
    <recommendedName>
        <fullName evidence="3">DUF4230 domain-containing protein</fullName>
    </recommendedName>
</protein>
<dbReference type="Gene3D" id="1.50.10.140">
    <property type="match status" value="1"/>
</dbReference>
<comment type="caution">
    <text evidence="1">The sequence shown here is derived from an EMBL/GenBank/DDBJ whole genome shotgun (WGS) entry which is preliminary data.</text>
</comment>
<organism evidence="1 2">
    <name type="scientific">Pedobacter mendelii</name>
    <dbReference type="NCBI Taxonomy" id="1908240"/>
    <lineage>
        <taxon>Bacteria</taxon>
        <taxon>Pseudomonadati</taxon>
        <taxon>Bacteroidota</taxon>
        <taxon>Sphingobacteriia</taxon>
        <taxon>Sphingobacteriales</taxon>
        <taxon>Sphingobacteriaceae</taxon>
        <taxon>Pedobacter</taxon>
    </lineage>
</organism>
<reference evidence="2" key="1">
    <citation type="journal article" date="2019" name="Int. J. Syst. Evol. Microbiol.">
        <title>The Global Catalogue of Microorganisms (GCM) 10K type strain sequencing project: providing services to taxonomists for standard genome sequencing and annotation.</title>
        <authorList>
            <consortium name="The Broad Institute Genomics Platform"/>
            <consortium name="The Broad Institute Genome Sequencing Center for Infectious Disease"/>
            <person name="Wu L."/>
            <person name="Ma J."/>
        </authorList>
    </citation>
    <scope>NUCLEOTIDE SEQUENCE [LARGE SCALE GENOMIC DNA]</scope>
    <source>
        <strain evidence="2">CCM 8939</strain>
    </source>
</reference>
<evidence type="ECO:0000313" key="2">
    <source>
        <dbReference type="Proteomes" id="UP000645390"/>
    </source>
</evidence>
<evidence type="ECO:0008006" key="3">
    <source>
        <dbReference type="Google" id="ProtNLM"/>
    </source>
</evidence>